<keyword evidence="1" id="KW-1133">Transmembrane helix</keyword>
<gene>
    <name evidence="2" type="ORF">EA473_16490</name>
</gene>
<keyword evidence="1" id="KW-0472">Membrane</keyword>
<evidence type="ECO:0000313" key="3">
    <source>
        <dbReference type="Proteomes" id="UP000282323"/>
    </source>
</evidence>
<evidence type="ECO:0000313" key="2">
    <source>
        <dbReference type="EMBL" id="RQG92379.1"/>
    </source>
</evidence>
<name>A0A3N6P3N6_NATCH</name>
<keyword evidence="3" id="KW-1185">Reference proteome</keyword>
<sequence>MLVAVTLGLFAIVFFRVQPAFSLLAGVVAVLSVATAISGRFRAFVDDNRWAVFGSLLVFMGIVLAAFAISYGLLSVLTGAPATRAAGAPVHSDSNLYQTVPSNRAVTAR</sequence>
<dbReference type="EMBL" id="REGA01000016">
    <property type="protein sequence ID" value="RQG92379.1"/>
    <property type="molecule type" value="Genomic_DNA"/>
</dbReference>
<evidence type="ECO:0000256" key="1">
    <source>
        <dbReference type="SAM" id="Phobius"/>
    </source>
</evidence>
<feature type="transmembrane region" description="Helical" evidence="1">
    <location>
        <begin position="49"/>
        <end position="74"/>
    </location>
</feature>
<reference evidence="2 3" key="1">
    <citation type="submission" date="2018-10" db="EMBL/GenBank/DDBJ databases">
        <title>Natrarchaeobius chitinivorans gen. nov., sp. nov., and Natrarchaeobius haloalkaliphilus sp. nov., alkaliphilic, chitin-utilizing haloarchaea from hypersaline alkaline lakes.</title>
        <authorList>
            <person name="Sorokin D.Y."/>
            <person name="Elcheninov A.G."/>
            <person name="Kostrikina N.A."/>
            <person name="Bale N.J."/>
            <person name="Sinninghe Damste J.S."/>
            <person name="Khijniak T.V."/>
            <person name="Kublanov I.V."/>
            <person name="Toshchakov S.V."/>
        </authorList>
    </citation>
    <scope>NUCLEOTIDE SEQUENCE [LARGE SCALE GENOMIC DNA]</scope>
    <source>
        <strain evidence="2 3">AArcht4T</strain>
    </source>
</reference>
<dbReference type="AlphaFoldDB" id="A0A3N6P3N6"/>
<protein>
    <submittedName>
        <fullName evidence="2">Uncharacterized protein</fullName>
    </submittedName>
</protein>
<proteinExistence type="predicted"/>
<accession>A0A3N6P3N6</accession>
<dbReference type="Proteomes" id="UP000282323">
    <property type="component" value="Unassembled WGS sequence"/>
</dbReference>
<comment type="caution">
    <text evidence="2">The sequence shown here is derived from an EMBL/GenBank/DDBJ whole genome shotgun (WGS) entry which is preliminary data.</text>
</comment>
<keyword evidence="1" id="KW-0812">Transmembrane</keyword>
<organism evidence="2 3">
    <name type="scientific">Natrarchaeobius chitinivorans</name>
    <dbReference type="NCBI Taxonomy" id="1679083"/>
    <lineage>
        <taxon>Archaea</taxon>
        <taxon>Methanobacteriati</taxon>
        <taxon>Methanobacteriota</taxon>
        <taxon>Stenosarchaea group</taxon>
        <taxon>Halobacteria</taxon>
        <taxon>Halobacteriales</taxon>
        <taxon>Natrialbaceae</taxon>
        <taxon>Natrarchaeobius</taxon>
    </lineage>
</organism>